<keyword evidence="4 6" id="KW-1133">Transmembrane helix</keyword>
<evidence type="ECO:0000256" key="5">
    <source>
        <dbReference type="ARBA" id="ARBA00023136"/>
    </source>
</evidence>
<feature type="transmembrane region" description="Helical" evidence="6">
    <location>
        <begin position="69"/>
        <end position="88"/>
    </location>
</feature>
<feature type="transmembrane region" description="Helical" evidence="6">
    <location>
        <begin position="358"/>
        <end position="376"/>
    </location>
</feature>
<feature type="transmembrane region" description="Helical" evidence="6">
    <location>
        <begin position="205"/>
        <end position="229"/>
    </location>
</feature>
<dbReference type="Proteomes" id="UP000318199">
    <property type="component" value="Unassembled WGS sequence"/>
</dbReference>
<feature type="transmembrane region" description="Helical" evidence="6">
    <location>
        <begin position="128"/>
        <end position="150"/>
    </location>
</feature>
<dbReference type="SUPFAM" id="SSF103473">
    <property type="entry name" value="MFS general substrate transporter"/>
    <property type="match status" value="1"/>
</dbReference>
<dbReference type="PANTHER" id="PTHR43124">
    <property type="entry name" value="PURINE EFFLUX PUMP PBUE"/>
    <property type="match status" value="1"/>
</dbReference>
<keyword evidence="9" id="KW-1185">Reference proteome</keyword>
<feature type="transmembrane region" description="Helical" evidence="6">
    <location>
        <begin position="330"/>
        <end position="352"/>
    </location>
</feature>
<feature type="domain" description="Major facilitator superfamily (MFS) profile" evidence="7">
    <location>
        <begin position="3"/>
        <end position="387"/>
    </location>
</feature>
<feature type="transmembrane region" description="Helical" evidence="6">
    <location>
        <begin position="270"/>
        <end position="287"/>
    </location>
</feature>
<dbReference type="InterPro" id="IPR036259">
    <property type="entry name" value="MFS_trans_sf"/>
</dbReference>
<dbReference type="InterPro" id="IPR050189">
    <property type="entry name" value="MFS_Efflux_Transporters"/>
</dbReference>
<keyword evidence="2" id="KW-1003">Cell membrane</keyword>
<dbReference type="InterPro" id="IPR011701">
    <property type="entry name" value="MFS"/>
</dbReference>
<comment type="caution">
    <text evidence="8">The sequence shown here is derived from an EMBL/GenBank/DDBJ whole genome shotgun (WGS) entry which is preliminary data.</text>
</comment>
<gene>
    <name evidence="8" type="ORF">FN976_00605</name>
</gene>
<name>A0A562ZXN8_9BURK</name>
<sequence>MHFVTLLALAAFFSGAALRICDGLIPRLAADFGLTTGQAGSVVITFSIAYGLMQLVFGPFADRFGKARMVTVAVGGCSVLALVSAAAPNFDTLLIARVAWGMAAAGIIPLAMAWIGDAVPFEERQPTLARFLTGTLSGMMAGQLAGGLFADSAWGWRGAFAALAAGFAVVTVLLVVRMRAASVVAAPAPATGFLDGLRRVASTPWAWRVLAAALAEGILLLGPVAYLPAFLHQRFGLSLSAVTAMLALNAVGGLVYAMSARKIVARMGQLRMVLVGGWVMGLGYLAYLFSPWAWTAGPVALLVGFGTYLFHNTLQTHATQMVPEVRGSAVAVFAFCLFTGQAIGVTLCGYAYDHGGAAWMLLPTALGLPAVGWGFARALRRHQRTAD</sequence>
<dbReference type="Pfam" id="PF07690">
    <property type="entry name" value="MFS_1"/>
    <property type="match status" value="1"/>
</dbReference>
<accession>A0A562ZXN8</accession>
<dbReference type="InterPro" id="IPR020846">
    <property type="entry name" value="MFS_dom"/>
</dbReference>
<dbReference type="GO" id="GO:0022857">
    <property type="term" value="F:transmembrane transporter activity"/>
    <property type="evidence" value="ECO:0007669"/>
    <property type="project" value="InterPro"/>
</dbReference>
<dbReference type="AlphaFoldDB" id="A0A562ZXN8"/>
<evidence type="ECO:0000256" key="3">
    <source>
        <dbReference type="ARBA" id="ARBA00022692"/>
    </source>
</evidence>
<proteinExistence type="predicted"/>
<dbReference type="OrthoDB" id="9814303at2"/>
<dbReference type="RefSeq" id="WP_145889911.1">
    <property type="nucleotide sequence ID" value="NZ_VOBQ01000001.1"/>
</dbReference>
<dbReference type="CDD" id="cd17324">
    <property type="entry name" value="MFS_NepI_like"/>
    <property type="match status" value="1"/>
</dbReference>
<dbReference type="GO" id="GO:0005886">
    <property type="term" value="C:plasma membrane"/>
    <property type="evidence" value="ECO:0007669"/>
    <property type="project" value="UniProtKB-SubCell"/>
</dbReference>
<feature type="transmembrane region" description="Helical" evidence="6">
    <location>
        <begin position="156"/>
        <end position="176"/>
    </location>
</feature>
<evidence type="ECO:0000259" key="7">
    <source>
        <dbReference type="PROSITE" id="PS50850"/>
    </source>
</evidence>
<organism evidence="8 9">
    <name type="scientific">Caenimonas sedimenti</name>
    <dbReference type="NCBI Taxonomy" id="2596921"/>
    <lineage>
        <taxon>Bacteria</taxon>
        <taxon>Pseudomonadati</taxon>
        <taxon>Pseudomonadota</taxon>
        <taxon>Betaproteobacteria</taxon>
        <taxon>Burkholderiales</taxon>
        <taxon>Comamonadaceae</taxon>
        <taxon>Caenimonas</taxon>
    </lineage>
</organism>
<keyword evidence="5 6" id="KW-0472">Membrane</keyword>
<evidence type="ECO:0000256" key="1">
    <source>
        <dbReference type="ARBA" id="ARBA00004651"/>
    </source>
</evidence>
<feature type="transmembrane region" description="Helical" evidence="6">
    <location>
        <begin position="293"/>
        <end position="310"/>
    </location>
</feature>
<reference evidence="8 9" key="1">
    <citation type="submission" date="2019-07" db="EMBL/GenBank/DDBJ databases">
        <title>Caenimonas sedimenti sp. nov., isolated from activated sludge.</title>
        <authorList>
            <person name="Xu J."/>
        </authorList>
    </citation>
    <scope>NUCLEOTIDE SEQUENCE [LARGE SCALE GENOMIC DNA]</scope>
    <source>
        <strain evidence="8 9">HX-9-20</strain>
    </source>
</reference>
<dbReference type="PROSITE" id="PS50850">
    <property type="entry name" value="MFS"/>
    <property type="match status" value="1"/>
</dbReference>
<evidence type="ECO:0000256" key="6">
    <source>
        <dbReference type="SAM" id="Phobius"/>
    </source>
</evidence>
<evidence type="ECO:0000313" key="8">
    <source>
        <dbReference type="EMBL" id="TWO73380.1"/>
    </source>
</evidence>
<feature type="transmembrane region" description="Helical" evidence="6">
    <location>
        <begin position="37"/>
        <end position="57"/>
    </location>
</feature>
<keyword evidence="3 6" id="KW-0812">Transmembrane</keyword>
<dbReference type="PANTHER" id="PTHR43124:SF3">
    <property type="entry name" value="CHLORAMPHENICOL EFFLUX PUMP RV0191"/>
    <property type="match status" value="1"/>
</dbReference>
<evidence type="ECO:0000313" key="9">
    <source>
        <dbReference type="Proteomes" id="UP000318199"/>
    </source>
</evidence>
<evidence type="ECO:0000256" key="2">
    <source>
        <dbReference type="ARBA" id="ARBA00022475"/>
    </source>
</evidence>
<dbReference type="Gene3D" id="1.20.1250.20">
    <property type="entry name" value="MFS general substrate transporter like domains"/>
    <property type="match status" value="1"/>
</dbReference>
<protein>
    <submittedName>
        <fullName evidence="8">MFS transporter</fullName>
    </submittedName>
</protein>
<evidence type="ECO:0000256" key="4">
    <source>
        <dbReference type="ARBA" id="ARBA00022989"/>
    </source>
</evidence>
<feature type="transmembrane region" description="Helical" evidence="6">
    <location>
        <begin position="235"/>
        <end position="258"/>
    </location>
</feature>
<feature type="transmembrane region" description="Helical" evidence="6">
    <location>
        <begin position="94"/>
        <end position="116"/>
    </location>
</feature>
<comment type="subcellular location">
    <subcellularLocation>
        <location evidence="1">Cell membrane</location>
        <topology evidence="1">Multi-pass membrane protein</topology>
    </subcellularLocation>
</comment>
<dbReference type="EMBL" id="VOBQ01000001">
    <property type="protein sequence ID" value="TWO73380.1"/>
    <property type="molecule type" value="Genomic_DNA"/>
</dbReference>